<keyword evidence="3 8" id="KW-0813">Transport</keyword>
<evidence type="ECO:0000256" key="6">
    <source>
        <dbReference type="ARBA" id="ARBA00022989"/>
    </source>
</evidence>
<dbReference type="NCBIfam" id="TIGR00710">
    <property type="entry name" value="efflux_Bcr_CflA"/>
    <property type="match status" value="1"/>
</dbReference>
<keyword evidence="6 8" id="KW-1133">Transmembrane helix</keyword>
<keyword evidence="5 8" id="KW-0812">Transmembrane</keyword>
<dbReference type="PANTHER" id="PTHR43124:SF3">
    <property type="entry name" value="CHLORAMPHENICOL EFFLUX PUMP RV0191"/>
    <property type="match status" value="1"/>
</dbReference>
<dbReference type="InterPro" id="IPR004812">
    <property type="entry name" value="Efflux_drug-R_Bcr/CmlA"/>
</dbReference>
<dbReference type="CDD" id="cd17320">
    <property type="entry name" value="MFS_MdfA_MDR_like"/>
    <property type="match status" value="1"/>
</dbReference>
<comment type="subcellular location">
    <subcellularLocation>
        <location evidence="8">Cell inner membrane</location>
        <topology evidence="8">Multi-pass membrane protein</topology>
    </subcellularLocation>
    <subcellularLocation>
        <location evidence="1">Cell membrane</location>
        <topology evidence="1">Multi-pass membrane protein</topology>
    </subcellularLocation>
</comment>
<evidence type="ECO:0000256" key="7">
    <source>
        <dbReference type="ARBA" id="ARBA00023136"/>
    </source>
</evidence>
<dbReference type="InterPro" id="IPR020846">
    <property type="entry name" value="MFS_dom"/>
</dbReference>
<dbReference type="RefSeq" id="WP_167315396.1">
    <property type="nucleotide sequence ID" value="NZ_CP050267.1"/>
</dbReference>
<dbReference type="Pfam" id="PF07690">
    <property type="entry name" value="MFS_1"/>
    <property type="match status" value="1"/>
</dbReference>
<comment type="caution">
    <text evidence="8">Lacks conserved residue(s) required for the propagation of feature annotation.</text>
</comment>
<keyword evidence="4" id="KW-1003">Cell membrane</keyword>
<evidence type="ECO:0000259" key="9">
    <source>
        <dbReference type="PROSITE" id="PS50850"/>
    </source>
</evidence>
<reference evidence="10 11" key="1">
    <citation type="submission" date="2020-03" db="EMBL/GenBank/DDBJ databases">
        <title>Genome mining reveals the biosynthetic pathways of PHA and ectoines of the halophilic strain Salinivibrio costicola M318 isolated from fermented shrimp paste.</title>
        <authorList>
            <person name="Doan T.V."/>
            <person name="Tran L.T."/>
            <person name="Trieu T.A."/>
            <person name="Nguyen Q.V."/>
            <person name="Quach T.N."/>
            <person name="Phi T.Q."/>
            <person name="Kumar S."/>
        </authorList>
    </citation>
    <scope>NUCLEOTIDE SEQUENCE [LARGE SCALE GENOMIC DNA]</scope>
    <source>
        <strain evidence="10 11">M318</strain>
    </source>
</reference>
<name>A0ABX6K8R5_SALCS</name>
<dbReference type="SUPFAM" id="SSF103473">
    <property type="entry name" value="MFS general substrate transporter"/>
    <property type="match status" value="1"/>
</dbReference>
<keyword evidence="8" id="KW-0997">Cell inner membrane</keyword>
<evidence type="ECO:0000256" key="2">
    <source>
        <dbReference type="ARBA" id="ARBA00006236"/>
    </source>
</evidence>
<feature type="transmembrane region" description="Helical" evidence="8">
    <location>
        <begin position="207"/>
        <end position="225"/>
    </location>
</feature>
<comment type="similarity">
    <text evidence="2 8">Belongs to the major facilitator superfamily. Bcr/CmlA family.</text>
</comment>
<dbReference type="EMBL" id="CP050267">
    <property type="protein sequence ID" value="QIR07916.1"/>
    <property type="molecule type" value="Genomic_DNA"/>
</dbReference>
<feature type="transmembrane region" description="Helical" evidence="8">
    <location>
        <begin position="72"/>
        <end position="90"/>
    </location>
</feature>
<feature type="transmembrane region" description="Helical" evidence="8">
    <location>
        <begin position="327"/>
        <end position="348"/>
    </location>
</feature>
<evidence type="ECO:0000256" key="4">
    <source>
        <dbReference type="ARBA" id="ARBA00022475"/>
    </source>
</evidence>
<protein>
    <recommendedName>
        <fullName evidence="8">Bcr/CflA family efflux transporter</fullName>
    </recommendedName>
</protein>
<keyword evidence="7 8" id="KW-0472">Membrane</keyword>
<evidence type="ECO:0000256" key="3">
    <source>
        <dbReference type="ARBA" id="ARBA00022448"/>
    </source>
</evidence>
<evidence type="ECO:0000313" key="10">
    <source>
        <dbReference type="EMBL" id="QIR07916.1"/>
    </source>
</evidence>
<dbReference type="InterPro" id="IPR011701">
    <property type="entry name" value="MFS"/>
</dbReference>
<proteinExistence type="inferred from homology"/>
<feature type="transmembrane region" description="Helical" evidence="8">
    <location>
        <begin position="241"/>
        <end position="260"/>
    </location>
</feature>
<evidence type="ECO:0000256" key="8">
    <source>
        <dbReference type="RuleBase" id="RU365088"/>
    </source>
</evidence>
<feature type="transmembrane region" description="Helical" evidence="8">
    <location>
        <begin position="272"/>
        <end position="291"/>
    </location>
</feature>
<evidence type="ECO:0000313" key="11">
    <source>
        <dbReference type="Proteomes" id="UP000501408"/>
    </source>
</evidence>
<sequence length="377" mass="40485">MQTRTFSLTLAMALMMFPQIAETIYSPALPELALHFSVTPDIASQTLSSYFVAFAFGVVFWGRACDVIGRRLSMLAGLGVYAMACLFAVFSSDFSLVLIARVMAAFGAAVGSVGTQTMIRDCYSRTQLARMFAVMGIAIALSPAIGVLAGALLVGFLGYQGVFTGLAITSVGLFLYAYQCLPETLKANNSLPPIAPVLRRLMMDGDVWFSAVLVAAFNINLFAYYQLAPFYFSALRIPPSWYGYSGCILALGIGIGAIVNKKLLARGWVYKPLLLLSGLVSILGSIVVWRLENSPWFVLPMIFVVMAYGIAIPNILAYALRHYADCAGTAGALFGMLYYGLIGIGLASVGTEQALGISLTVSSIVAMCIGWWQTKSV</sequence>
<dbReference type="InterPro" id="IPR050189">
    <property type="entry name" value="MFS_Efflux_Transporters"/>
</dbReference>
<feature type="transmembrane region" description="Helical" evidence="8">
    <location>
        <begin position="297"/>
        <end position="320"/>
    </location>
</feature>
<feature type="transmembrane region" description="Helical" evidence="8">
    <location>
        <begin position="96"/>
        <end position="119"/>
    </location>
</feature>
<gene>
    <name evidence="10" type="ORF">HBA18_16165</name>
</gene>
<keyword evidence="11" id="KW-1185">Reference proteome</keyword>
<dbReference type="PANTHER" id="PTHR43124">
    <property type="entry name" value="PURINE EFFLUX PUMP PBUE"/>
    <property type="match status" value="1"/>
</dbReference>
<feature type="transmembrane region" description="Helical" evidence="8">
    <location>
        <begin position="354"/>
        <end position="372"/>
    </location>
</feature>
<feature type="domain" description="Major facilitator superfamily (MFS) profile" evidence="9">
    <location>
        <begin position="6"/>
        <end position="377"/>
    </location>
</feature>
<evidence type="ECO:0000256" key="1">
    <source>
        <dbReference type="ARBA" id="ARBA00004651"/>
    </source>
</evidence>
<evidence type="ECO:0000256" key="5">
    <source>
        <dbReference type="ARBA" id="ARBA00022692"/>
    </source>
</evidence>
<feature type="transmembrane region" description="Helical" evidence="8">
    <location>
        <begin position="159"/>
        <end position="178"/>
    </location>
</feature>
<accession>A0ABX6K8R5</accession>
<dbReference type="Proteomes" id="UP000501408">
    <property type="component" value="Chromosome 2"/>
</dbReference>
<feature type="transmembrane region" description="Helical" evidence="8">
    <location>
        <begin position="131"/>
        <end position="153"/>
    </location>
</feature>
<feature type="transmembrane region" description="Helical" evidence="8">
    <location>
        <begin position="47"/>
        <end position="65"/>
    </location>
</feature>
<dbReference type="InterPro" id="IPR036259">
    <property type="entry name" value="MFS_trans_sf"/>
</dbReference>
<organism evidence="10 11">
    <name type="scientific">Salinivibrio costicola</name>
    <name type="common">Vibrio costicola</name>
    <dbReference type="NCBI Taxonomy" id="51367"/>
    <lineage>
        <taxon>Bacteria</taxon>
        <taxon>Pseudomonadati</taxon>
        <taxon>Pseudomonadota</taxon>
        <taxon>Gammaproteobacteria</taxon>
        <taxon>Vibrionales</taxon>
        <taxon>Vibrionaceae</taxon>
        <taxon>Salinivibrio</taxon>
    </lineage>
</organism>
<dbReference type="Gene3D" id="1.20.1720.10">
    <property type="entry name" value="Multidrug resistance protein D"/>
    <property type="match status" value="1"/>
</dbReference>
<dbReference type="PROSITE" id="PS50850">
    <property type="entry name" value="MFS"/>
    <property type="match status" value="1"/>
</dbReference>